<feature type="transmembrane region" description="Helical" evidence="1">
    <location>
        <begin position="195"/>
        <end position="216"/>
    </location>
</feature>
<dbReference type="OrthoDB" id="8759010at2"/>
<keyword evidence="3" id="KW-1185">Reference proteome</keyword>
<dbReference type="KEGG" id="pseb:EOK75_08270"/>
<accession>A0A4P8EGS3</accession>
<keyword evidence="1" id="KW-0472">Membrane</keyword>
<keyword evidence="1" id="KW-0812">Transmembrane</keyword>
<feature type="transmembrane region" description="Helical" evidence="1">
    <location>
        <begin position="159"/>
        <end position="183"/>
    </location>
</feature>
<feature type="transmembrane region" description="Helical" evidence="1">
    <location>
        <begin position="236"/>
        <end position="256"/>
    </location>
</feature>
<dbReference type="InterPro" id="IPR018750">
    <property type="entry name" value="DUF2306_membrane"/>
</dbReference>
<keyword evidence="1" id="KW-1133">Transmembrane helix</keyword>
<proteinExistence type="predicted"/>
<feature type="transmembrane region" description="Helical" evidence="1">
    <location>
        <begin position="94"/>
        <end position="115"/>
    </location>
</feature>
<dbReference type="Proteomes" id="UP000298631">
    <property type="component" value="Chromosome"/>
</dbReference>
<dbReference type="EMBL" id="CP039964">
    <property type="protein sequence ID" value="QCO55735.1"/>
    <property type="molecule type" value="Genomic_DNA"/>
</dbReference>
<gene>
    <name evidence="2" type="ORF">EOK75_08270</name>
</gene>
<feature type="transmembrane region" description="Helical" evidence="1">
    <location>
        <begin position="135"/>
        <end position="153"/>
    </location>
</feature>
<evidence type="ECO:0000256" key="1">
    <source>
        <dbReference type="SAM" id="Phobius"/>
    </source>
</evidence>
<organism evidence="2 3">
    <name type="scientific">Pseudorhodobacter turbinis</name>
    <dbReference type="NCBI Taxonomy" id="2500533"/>
    <lineage>
        <taxon>Bacteria</taxon>
        <taxon>Pseudomonadati</taxon>
        <taxon>Pseudomonadota</taxon>
        <taxon>Alphaproteobacteria</taxon>
        <taxon>Rhodobacterales</taxon>
        <taxon>Paracoccaceae</taxon>
        <taxon>Pseudorhodobacter</taxon>
    </lineage>
</organism>
<feature type="transmembrane region" description="Helical" evidence="1">
    <location>
        <begin position="51"/>
        <end position="74"/>
    </location>
</feature>
<evidence type="ECO:0000313" key="3">
    <source>
        <dbReference type="Proteomes" id="UP000298631"/>
    </source>
</evidence>
<protein>
    <submittedName>
        <fullName evidence="2">DUF2306 domain-containing protein</fullName>
    </submittedName>
</protein>
<name>A0A4P8EGS3_9RHOB</name>
<reference evidence="2 3" key="1">
    <citation type="submission" date="2019-05" db="EMBL/GenBank/DDBJ databases">
        <title>Pseudorhodobacter turbinis sp. nov., isolated from the gut of the Korean turban shell.</title>
        <authorList>
            <person name="Jeong Y.-S."/>
            <person name="Kang W.-R."/>
            <person name="Bae J.-W."/>
        </authorList>
    </citation>
    <scope>NUCLEOTIDE SEQUENCE [LARGE SCALE GENOMIC DNA]</scope>
    <source>
        <strain evidence="2 3">S12M18</strain>
    </source>
</reference>
<evidence type="ECO:0000313" key="2">
    <source>
        <dbReference type="EMBL" id="QCO55735.1"/>
    </source>
</evidence>
<sequence length="267" mass="30377">MPEPYCGRSYVERCSIQGTSWTHPQTLAGKGFDMIQITLSNGLRRFMPARWLVAIVVLFVLMAGFVRHSAGLGIAGLIRDLNGLSPFYAADAPWITGIMFLHMFTGAVLTLQAPLQLVGAIRRRSRRFHRWNGRAMIIFGLFTGFGGIVYATLRGTTGGLFMDISSTSYGILIFIAAVQTYRLARAKKWKQHERWGWRLSVLVISSWLYRMHYVIWDRLTGGWGVTPDMTGPFDRFQAWGYFLGYLLLLEIYFIYAQSRKKRGLARG</sequence>
<dbReference type="Pfam" id="PF10067">
    <property type="entry name" value="DUF2306"/>
    <property type="match status" value="1"/>
</dbReference>
<dbReference type="AlphaFoldDB" id="A0A4P8EGS3"/>